<sequence>MTVLANARLVLPNAVQHGWLRIDAGRITALGPGAPDADASATGSRPDTNGSGSDTTGHGTGAGGTVSGVSGPGSDANGSGAGVSGSGSGAHEPGTGATAPVTGATAPGTRAAAQGMAGADAEIVDLGGRYVVPGFVDMHMHGGAGHSYQRGRADDARQIVEFHRAHGTTTLTAGLVTGSADELLNAVSGLAELAADGLIAGIHLEGPYIARNRCGAHEPTLLRDPDAAEFRRLVKAGGGHVRMITLAPELPGGLDLVRAAVDEGVVAAVGHTDGTAAQVREAFDAGARVATHLFNAMRPLHHREGGPIVAALNDPRVTVELINDGVHIDTEVARLTFNAAGADRVALITDAMAATGMGDGSYTLGVMDVEVKDGRAVLAGGTSIAGSTITMADGFRRAVTVVGLPIEDAARSAALVPARALGLDDRIGSLAPGKEADLVVLNDDLEVERVMKGGRWT</sequence>
<proteinExistence type="inferred from homology"/>
<keyword evidence="3" id="KW-0378">Hydrolase</keyword>
<keyword evidence="2" id="KW-0479">Metal-binding</keyword>
<evidence type="ECO:0000256" key="1">
    <source>
        <dbReference type="ARBA" id="ARBA00010716"/>
    </source>
</evidence>
<reference evidence="8" key="1">
    <citation type="journal article" date="2019" name="Int. J. Syst. Evol. Microbiol.">
        <title>The Global Catalogue of Microorganisms (GCM) 10K type strain sequencing project: providing services to taxonomists for standard genome sequencing and annotation.</title>
        <authorList>
            <consortium name="The Broad Institute Genomics Platform"/>
            <consortium name="The Broad Institute Genome Sequencing Center for Infectious Disease"/>
            <person name="Wu L."/>
            <person name="Ma J."/>
        </authorList>
    </citation>
    <scope>NUCLEOTIDE SEQUENCE [LARGE SCALE GENOMIC DNA]</scope>
    <source>
        <strain evidence="8">JCM 6833</strain>
    </source>
</reference>
<dbReference type="InterPro" id="IPR032466">
    <property type="entry name" value="Metal_Hydrolase"/>
</dbReference>
<comment type="caution">
    <text evidence="7">The sequence shown here is derived from an EMBL/GenBank/DDBJ whole genome shotgun (WGS) entry which is preliminary data.</text>
</comment>
<dbReference type="PANTHER" id="PTHR11113">
    <property type="entry name" value="N-ACETYLGLUCOSAMINE-6-PHOSPHATE DEACETYLASE"/>
    <property type="match status" value="1"/>
</dbReference>
<dbReference type="EMBL" id="BAAATD010000005">
    <property type="protein sequence ID" value="GAA2605720.1"/>
    <property type="molecule type" value="Genomic_DNA"/>
</dbReference>
<feature type="domain" description="Amidohydrolase-related" evidence="6">
    <location>
        <begin position="130"/>
        <end position="456"/>
    </location>
</feature>
<dbReference type="InterPro" id="IPR006680">
    <property type="entry name" value="Amidohydro-rel"/>
</dbReference>
<dbReference type="SUPFAM" id="SSF51338">
    <property type="entry name" value="Composite domain of metallo-dependent hydrolases"/>
    <property type="match status" value="1"/>
</dbReference>
<evidence type="ECO:0000259" key="6">
    <source>
        <dbReference type="Pfam" id="PF01979"/>
    </source>
</evidence>
<dbReference type="Proteomes" id="UP001501509">
    <property type="component" value="Unassembled WGS sequence"/>
</dbReference>
<feature type="compositionally biased region" description="Low complexity" evidence="5">
    <location>
        <begin position="48"/>
        <end position="57"/>
    </location>
</feature>
<evidence type="ECO:0000256" key="2">
    <source>
        <dbReference type="ARBA" id="ARBA00022723"/>
    </source>
</evidence>
<dbReference type="SUPFAM" id="SSF51556">
    <property type="entry name" value="Metallo-dependent hydrolases"/>
    <property type="match status" value="1"/>
</dbReference>
<gene>
    <name evidence="7" type="ORF">GCM10010411_44880</name>
</gene>
<protein>
    <recommendedName>
        <fullName evidence="6">Amidohydrolase-related domain-containing protein</fullName>
    </recommendedName>
</protein>
<keyword evidence="8" id="KW-1185">Reference proteome</keyword>
<feature type="region of interest" description="Disordered" evidence="5">
    <location>
        <begin position="33"/>
        <end position="106"/>
    </location>
</feature>
<feature type="compositionally biased region" description="Low complexity" evidence="5">
    <location>
        <begin position="89"/>
        <end position="106"/>
    </location>
</feature>
<keyword evidence="4" id="KW-0119">Carbohydrate metabolism</keyword>
<dbReference type="Gene3D" id="2.30.40.10">
    <property type="entry name" value="Urease, subunit C, domain 1"/>
    <property type="match status" value="1"/>
</dbReference>
<dbReference type="InterPro" id="IPR003764">
    <property type="entry name" value="GlcNAc_6-P_deAcase"/>
</dbReference>
<dbReference type="RefSeq" id="WP_344543719.1">
    <property type="nucleotide sequence ID" value="NZ_BAAATD010000005.1"/>
</dbReference>
<evidence type="ECO:0000256" key="4">
    <source>
        <dbReference type="ARBA" id="ARBA00023277"/>
    </source>
</evidence>
<evidence type="ECO:0000256" key="3">
    <source>
        <dbReference type="ARBA" id="ARBA00022801"/>
    </source>
</evidence>
<evidence type="ECO:0000256" key="5">
    <source>
        <dbReference type="SAM" id="MobiDB-lite"/>
    </source>
</evidence>
<name>A0ABP6CAV2_9ACTN</name>
<organism evidence="7 8">
    <name type="scientific">Actinomadura fulvescens</name>
    <dbReference type="NCBI Taxonomy" id="46160"/>
    <lineage>
        <taxon>Bacteria</taxon>
        <taxon>Bacillati</taxon>
        <taxon>Actinomycetota</taxon>
        <taxon>Actinomycetes</taxon>
        <taxon>Streptosporangiales</taxon>
        <taxon>Thermomonosporaceae</taxon>
        <taxon>Actinomadura</taxon>
    </lineage>
</organism>
<accession>A0ABP6CAV2</accession>
<dbReference type="CDD" id="cd00854">
    <property type="entry name" value="NagA"/>
    <property type="match status" value="1"/>
</dbReference>
<dbReference type="Gene3D" id="3.20.20.140">
    <property type="entry name" value="Metal-dependent hydrolases"/>
    <property type="match status" value="1"/>
</dbReference>
<dbReference type="Pfam" id="PF01979">
    <property type="entry name" value="Amidohydro_1"/>
    <property type="match status" value="1"/>
</dbReference>
<feature type="compositionally biased region" description="Gly residues" evidence="5">
    <location>
        <begin position="79"/>
        <end position="88"/>
    </location>
</feature>
<evidence type="ECO:0000313" key="8">
    <source>
        <dbReference type="Proteomes" id="UP001501509"/>
    </source>
</evidence>
<comment type="similarity">
    <text evidence="1">Belongs to the metallo-dependent hydrolases superfamily. NagA family.</text>
</comment>
<evidence type="ECO:0000313" key="7">
    <source>
        <dbReference type="EMBL" id="GAA2605720.1"/>
    </source>
</evidence>
<dbReference type="NCBIfam" id="TIGR00221">
    <property type="entry name" value="nagA"/>
    <property type="match status" value="1"/>
</dbReference>
<dbReference type="PANTHER" id="PTHR11113:SF14">
    <property type="entry name" value="N-ACETYLGLUCOSAMINE-6-PHOSPHATE DEACETYLASE"/>
    <property type="match status" value="1"/>
</dbReference>
<dbReference type="InterPro" id="IPR011059">
    <property type="entry name" value="Metal-dep_hydrolase_composite"/>
</dbReference>
<feature type="compositionally biased region" description="Low complexity" evidence="5">
    <location>
        <begin position="67"/>
        <end position="78"/>
    </location>
</feature>